<name>A0ACC2WYF7_9TREE</name>
<gene>
    <name evidence="1" type="ORF">QFC22_004983</name>
</gene>
<accession>A0ACC2WYF7</accession>
<reference evidence="1" key="1">
    <citation type="submission" date="2023-04" db="EMBL/GenBank/DDBJ databases">
        <title>Draft Genome sequencing of Naganishia species isolated from polar environments using Oxford Nanopore Technology.</title>
        <authorList>
            <person name="Leo P."/>
            <person name="Venkateswaran K."/>
        </authorList>
    </citation>
    <scope>NUCLEOTIDE SEQUENCE</scope>
    <source>
        <strain evidence="1">MNA-CCFEE 5425</strain>
    </source>
</reference>
<organism evidence="1 2">
    <name type="scientific">Naganishia vaughanmartiniae</name>
    <dbReference type="NCBI Taxonomy" id="1424756"/>
    <lineage>
        <taxon>Eukaryota</taxon>
        <taxon>Fungi</taxon>
        <taxon>Dikarya</taxon>
        <taxon>Basidiomycota</taxon>
        <taxon>Agaricomycotina</taxon>
        <taxon>Tremellomycetes</taxon>
        <taxon>Filobasidiales</taxon>
        <taxon>Filobasidiaceae</taxon>
        <taxon>Naganishia</taxon>
    </lineage>
</organism>
<evidence type="ECO:0000313" key="2">
    <source>
        <dbReference type="Proteomes" id="UP001243375"/>
    </source>
</evidence>
<dbReference type="Proteomes" id="UP001243375">
    <property type="component" value="Unassembled WGS sequence"/>
</dbReference>
<proteinExistence type="predicted"/>
<comment type="caution">
    <text evidence="1">The sequence shown here is derived from an EMBL/GenBank/DDBJ whole genome shotgun (WGS) entry which is preliminary data.</text>
</comment>
<evidence type="ECO:0000313" key="1">
    <source>
        <dbReference type="EMBL" id="KAJ9115841.1"/>
    </source>
</evidence>
<sequence length="414" mass="45819">MSSASAILQAALANMHHQLLALPERNAMCKSPSSHSGAYFSVGPARDSAILKHKEAHKGLRPGHMMRLGDEDSVHTNHKGASAARQLARPVIPFGRYSEARDPAKWDLGSVSLLVLCPQTIDAVLRESLRTLYKNMLSTILVATLASVTALACPGLEGHHSSMQKRGDGNNGNPVSDWNYSNAVNWGSLDDKYSSCQKGMHQSPIALRTDQGLATWHKPIFQKYNQDVSGKLGSWGYGPQFALNFPEDKDDLPNFVFEENGQNETVYLREWHIHAPAEHIVDGHQSRAELHLVHYDGKPDDQTKPRAVISIRIDPGNDESSFFKQMPSLIGFKDISTKVDATVNPGKVLQQVDNLSRYFTYSGSLTTPPCTENIRWFVAPNPITISNEQMVALLSASQYSVRPEQPVWQQAINM</sequence>
<keyword evidence="2" id="KW-1185">Reference proteome</keyword>
<protein>
    <submittedName>
        <fullName evidence="1">Uncharacterized protein</fullName>
    </submittedName>
</protein>
<dbReference type="EMBL" id="JASBWU010000015">
    <property type="protein sequence ID" value="KAJ9115841.1"/>
    <property type="molecule type" value="Genomic_DNA"/>
</dbReference>